<evidence type="ECO:0000256" key="1">
    <source>
        <dbReference type="ARBA" id="ARBA00010554"/>
    </source>
</evidence>
<dbReference type="Gene3D" id="3.30.70.120">
    <property type="match status" value="2"/>
</dbReference>
<protein>
    <submittedName>
        <fullName evidence="2">DUF190 domain-containing protein</fullName>
    </submittedName>
</protein>
<dbReference type="InterPro" id="IPR003793">
    <property type="entry name" value="UPF0166"/>
</dbReference>
<organism evidence="2 3">
    <name type="scientific">Ferviditalea candida</name>
    <dbReference type="NCBI Taxonomy" id="3108399"/>
    <lineage>
        <taxon>Bacteria</taxon>
        <taxon>Bacillati</taxon>
        <taxon>Bacillota</taxon>
        <taxon>Bacilli</taxon>
        <taxon>Bacillales</taxon>
        <taxon>Paenibacillaceae</taxon>
        <taxon>Ferviditalea</taxon>
    </lineage>
</organism>
<dbReference type="InterPro" id="IPR011322">
    <property type="entry name" value="N-reg_PII-like_a/b"/>
</dbReference>
<dbReference type="SUPFAM" id="SSF54913">
    <property type="entry name" value="GlnB-like"/>
    <property type="match status" value="2"/>
</dbReference>
<comment type="caution">
    <text evidence="2">The sequence shown here is derived from an EMBL/GenBank/DDBJ whole genome shotgun (WGS) entry which is preliminary data.</text>
</comment>
<dbReference type="Proteomes" id="UP001310386">
    <property type="component" value="Unassembled WGS sequence"/>
</dbReference>
<comment type="similarity">
    <text evidence="1">Belongs to the UPF0166 family.</text>
</comment>
<sequence length="211" mass="24469">MLHLLQVIVGESQTNRKNKQVQHRNISKILMEQGFTNTTMMRSELGIGEQNDFRCQISETVQFDNLPIIIETTGSGFRIQKVIPRISEQMESGNLFTVPVYNLFKDSLPVKNTDFLLLKIFLFEKKHWFKPSLHYKVVRILGDHRLIWTNAVRGLKGPAKKKRRFFSFDPTPIIIESVVPAKMINELIPKLKAIIQDEVVIAIPVHVFFRQ</sequence>
<evidence type="ECO:0000313" key="2">
    <source>
        <dbReference type="EMBL" id="MEB3101426.1"/>
    </source>
</evidence>
<keyword evidence="3" id="KW-1185">Reference proteome</keyword>
<gene>
    <name evidence="2" type="ORF">VF724_07080</name>
</gene>
<accession>A0ABU5ZFZ2</accession>
<dbReference type="RefSeq" id="WP_371753546.1">
    <property type="nucleotide sequence ID" value="NZ_JAYJLD010000008.1"/>
</dbReference>
<dbReference type="InterPro" id="IPR015867">
    <property type="entry name" value="N-reg_PII/ATP_PRibTrfase_C"/>
</dbReference>
<reference evidence="2" key="1">
    <citation type="submission" date="2023-12" db="EMBL/GenBank/DDBJ databases">
        <title>Fervidustalea candida gen. nov., sp. nov., a novel member of the family Paenibacillaceae isolated from a geothermal area.</title>
        <authorList>
            <person name="Li W.-J."/>
            <person name="Jiao J.-Y."/>
            <person name="Chen Y."/>
        </authorList>
    </citation>
    <scope>NUCLEOTIDE SEQUENCE</scope>
    <source>
        <strain evidence="2">SYSU GA230002</strain>
    </source>
</reference>
<name>A0ABU5ZFZ2_9BACL</name>
<dbReference type="Pfam" id="PF02641">
    <property type="entry name" value="DUF190"/>
    <property type="match status" value="2"/>
</dbReference>
<evidence type="ECO:0000313" key="3">
    <source>
        <dbReference type="Proteomes" id="UP001310386"/>
    </source>
</evidence>
<proteinExistence type="inferred from homology"/>
<dbReference type="EMBL" id="JAYJLD010000008">
    <property type="protein sequence ID" value="MEB3101426.1"/>
    <property type="molecule type" value="Genomic_DNA"/>
</dbReference>